<evidence type="ECO:0000256" key="11">
    <source>
        <dbReference type="SAM" id="MobiDB-lite"/>
    </source>
</evidence>
<reference evidence="14" key="1">
    <citation type="journal article" date="2011" name="Genome Res.">
        <title>Deep small RNA sequencing from the nematode Ascaris reveals conservation, functional diversification, and novel developmental profiles.</title>
        <authorList>
            <person name="Wang J."/>
            <person name="Czech B."/>
            <person name="Crunk A."/>
            <person name="Wallace A."/>
            <person name="Mitreva M."/>
            <person name="Hannon G.J."/>
            <person name="Davis R.E."/>
        </authorList>
    </citation>
    <scope>NUCLEOTIDE SEQUENCE</scope>
</reference>
<protein>
    <submittedName>
        <fullName evidence="14">Nuclear hormone receptor family member nhr-48</fullName>
    </submittedName>
</protein>
<accession>F1KVF3</accession>
<evidence type="ECO:0000259" key="13">
    <source>
        <dbReference type="PROSITE" id="PS51843"/>
    </source>
</evidence>
<evidence type="ECO:0000256" key="10">
    <source>
        <dbReference type="ARBA" id="ARBA00023242"/>
    </source>
</evidence>
<keyword evidence="10" id="KW-0539">Nucleus</keyword>
<dbReference type="GO" id="GO:0000122">
    <property type="term" value="P:negative regulation of transcription by RNA polymerase II"/>
    <property type="evidence" value="ECO:0007669"/>
    <property type="project" value="TreeGrafter"/>
</dbReference>
<dbReference type="PANTHER" id="PTHR24082:SF508">
    <property type="entry name" value="NUCLEAR HORMONE RECEPTOR FAMILY MEMBER NHR-48"/>
    <property type="match status" value="1"/>
</dbReference>
<evidence type="ECO:0000256" key="8">
    <source>
        <dbReference type="ARBA" id="ARBA00023163"/>
    </source>
</evidence>
<feature type="region of interest" description="Disordered" evidence="11">
    <location>
        <begin position="1"/>
        <end position="47"/>
    </location>
</feature>
<dbReference type="CDD" id="cd06966">
    <property type="entry name" value="NR_DBD_CAR"/>
    <property type="match status" value="1"/>
</dbReference>
<dbReference type="SMART" id="SM00399">
    <property type="entry name" value="ZnF_C4"/>
    <property type="match status" value="1"/>
</dbReference>
<evidence type="ECO:0000256" key="9">
    <source>
        <dbReference type="ARBA" id="ARBA00023170"/>
    </source>
</evidence>
<dbReference type="GO" id="GO:0045944">
    <property type="term" value="P:positive regulation of transcription by RNA polymerase II"/>
    <property type="evidence" value="ECO:0007669"/>
    <property type="project" value="TreeGrafter"/>
</dbReference>
<feature type="domain" description="Nuclear receptor" evidence="12">
    <location>
        <begin position="113"/>
        <end position="188"/>
    </location>
</feature>
<dbReference type="AlphaFoldDB" id="F1KVF3"/>
<dbReference type="InterPro" id="IPR000536">
    <property type="entry name" value="Nucl_hrmn_rcpt_lig-bd"/>
</dbReference>
<dbReference type="InterPro" id="IPR050234">
    <property type="entry name" value="Nuclear_hormone_rcpt_NR1"/>
</dbReference>
<dbReference type="PROSITE" id="PS51030">
    <property type="entry name" value="NUCLEAR_REC_DBD_2"/>
    <property type="match status" value="1"/>
</dbReference>
<comment type="subcellular location">
    <subcellularLocation>
        <location evidence="1">Nucleus</location>
    </subcellularLocation>
</comment>
<dbReference type="PROSITE" id="PS00031">
    <property type="entry name" value="NUCLEAR_REC_DBD_1"/>
    <property type="match status" value="1"/>
</dbReference>
<dbReference type="SUPFAM" id="SSF57716">
    <property type="entry name" value="Glucocorticoid receptor-like (DNA-binding domain)"/>
    <property type="match status" value="1"/>
</dbReference>
<name>F1KVF3_ASCSU</name>
<dbReference type="PANTHER" id="PTHR24082">
    <property type="entry name" value="NUCLEAR HORMONE RECEPTOR"/>
    <property type="match status" value="1"/>
</dbReference>
<dbReference type="Pfam" id="PF00105">
    <property type="entry name" value="zf-C4"/>
    <property type="match status" value="1"/>
</dbReference>
<keyword evidence="4" id="KW-0863">Zinc-finger</keyword>
<dbReference type="GO" id="GO:0000978">
    <property type="term" value="F:RNA polymerase II cis-regulatory region sequence-specific DNA binding"/>
    <property type="evidence" value="ECO:0007669"/>
    <property type="project" value="TreeGrafter"/>
</dbReference>
<comment type="similarity">
    <text evidence="2">Belongs to the nuclear hormone receptor family.</text>
</comment>
<evidence type="ECO:0000256" key="1">
    <source>
        <dbReference type="ARBA" id="ARBA00004123"/>
    </source>
</evidence>
<keyword evidence="5" id="KW-0862">Zinc</keyword>
<dbReference type="GO" id="GO:0004879">
    <property type="term" value="F:nuclear receptor activity"/>
    <property type="evidence" value="ECO:0007669"/>
    <property type="project" value="TreeGrafter"/>
</dbReference>
<organism evidence="14">
    <name type="scientific">Ascaris suum</name>
    <name type="common">Pig roundworm</name>
    <name type="synonym">Ascaris lumbricoides</name>
    <dbReference type="NCBI Taxonomy" id="6253"/>
    <lineage>
        <taxon>Eukaryota</taxon>
        <taxon>Metazoa</taxon>
        <taxon>Ecdysozoa</taxon>
        <taxon>Nematoda</taxon>
        <taxon>Chromadorea</taxon>
        <taxon>Rhabditida</taxon>
        <taxon>Spirurina</taxon>
        <taxon>Ascaridomorpha</taxon>
        <taxon>Ascaridoidea</taxon>
        <taxon>Ascarididae</taxon>
        <taxon>Ascaris</taxon>
    </lineage>
</organism>
<evidence type="ECO:0000256" key="4">
    <source>
        <dbReference type="ARBA" id="ARBA00022771"/>
    </source>
</evidence>
<dbReference type="Pfam" id="PF00104">
    <property type="entry name" value="Hormone_recep"/>
    <property type="match status" value="1"/>
</dbReference>
<evidence type="ECO:0000256" key="6">
    <source>
        <dbReference type="ARBA" id="ARBA00023015"/>
    </source>
</evidence>
<dbReference type="InterPro" id="IPR013088">
    <property type="entry name" value="Znf_NHR/GATA"/>
</dbReference>
<keyword evidence="3" id="KW-0479">Metal-binding</keyword>
<proteinExistence type="evidence at transcript level"/>
<dbReference type="InterPro" id="IPR001628">
    <property type="entry name" value="Znf_hrmn_rcpt"/>
</dbReference>
<dbReference type="PROSITE" id="PS51843">
    <property type="entry name" value="NR_LBD"/>
    <property type="match status" value="1"/>
</dbReference>
<evidence type="ECO:0000256" key="5">
    <source>
        <dbReference type="ARBA" id="ARBA00022833"/>
    </source>
</evidence>
<keyword evidence="8" id="KW-0804">Transcription</keyword>
<feature type="domain" description="NR LBD" evidence="13">
    <location>
        <begin position="604"/>
        <end position="829"/>
    </location>
</feature>
<dbReference type="EMBL" id="JI166537">
    <property type="protein sequence ID" value="ADY41857.1"/>
    <property type="molecule type" value="mRNA"/>
</dbReference>
<keyword evidence="9 14" id="KW-0675">Receptor</keyword>
<keyword evidence="7" id="KW-0238">DNA-binding</keyword>
<evidence type="ECO:0000256" key="3">
    <source>
        <dbReference type="ARBA" id="ARBA00022723"/>
    </source>
</evidence>
<dbReference type="GO" id="GO:0008270">
    <property type="term" value="F:zinc ion binding"/>
    <property type="evidence" value="ECO:0007669"/>
    <property type="project" value="UniProtKB-KW"/>
</dbReference>
<dbReference type="SMART" id="SM00430">
    <property type="entry name" value="HOLI"/>
    <property type="match status" value="1"/>
</dbReference>
<evidence type="ECO:0000256" key="7">
    <source>
        <dbReference type="ARBA" id="ARBA00023125"/>
    </source>
</evidence>
<dbReference type="GO" id="GO:0006950">
    <property type="term" value="P:response to stress"/>
    <property type="evidence" value="ECO:0007669"/>
    <property type="project" value="UniProtKB-ARBA"/>
</dbReference>
<dbReference type="SUPFAM" id="SSF48508">
    <property type="entry name" value="Nuclear receptor ligand-binding domain"/>
    <property type="match status" value="1"/>
</dbReference>
<dbReference type="GO" id="GO:0005634">
    <property type="term" value="C:nucleus"/>
    <property type="evidence" value="ECO:0007669"/>
    <property type="project" value="UniProtKB-SubCell"/>
</dbReference>
<evidence type="ECO:0000259" key="12">
    <source>
        <dbReference type="PROSITE" id="PS51030"/>
    </source>
</evidence>
<dbReference type="GO" id="GO:0030154">
    <property type="term" value="P:cell differentiation"/>
    <property type="evidence" value="ECO:0007669"/>
    <property type="project" value="TreeGrafter"/>
</dbReference>
<dbReference type="Gene3D" id="1.10.565.10">
    <property type="entry name" value="Retinoid X Receptor"/>
    <property type="match status" value="1"/>
</dbReference>
<evidence type="ECO:0000256" key="2">
    <source>
        <dbReference type="ARBA" id="ARBA00005993"/>
    </source>
</evidence>
<dbReference type="Gene3D" id="3.30.50.10">
    <property type="entry name" value="Erythroid Transcription Factor GATA-1, subunit A"/>
    <property type="match status" value="1"/>
</dbReference>
<dbReference type="FunFam" id="3.30.50.10:FF:000042">
    <property type="entry name" value="Nuclear hormone receptor HR96"/>
    <property type="match status" value="1"/>
</dbReference>
<evidence type="ECO:0000313" key="14">
    <source>
        <dbReference type="EMBL" id="ADY41857.1"/>
    </source>
</evidence>
<dbReference type="InterPro" id="IPR035500">
    <property type="entry name" value="NHR-like_dom_sf"/>
</dbReference>
<dbReference type="PRINTS" id="PR00047">
    <property type="entry name" value="STROIDFINGER"/>
</dbReference>
<feature type="compositionally biased region" description="Polar residues" evidence="11">
    <location>
        <begin position="11"/>
        <end position="22"/>
    </location>
</feature>
<sequence length="829" mass="92668">MSAIVEKAAPTRTSSGEYINNPLSPPSFGLDSSSMHSSRSDDSRNSPHCSQDCVTFVATVSDNEFSPKVVSDMAQDDASRSIVYFTSSQHKEGTRKRGGRFMSTAASDKHTATKICRVCGDKAYSYNFNVITCESCKAFFRRNANKDKETRCPFNDHCDINVVSRRFCQRCRLQKCFTVGMKKEWIMSDEARIEKKQRVQENRERRLAEVNNTTSVHQKKVAKCDDSEETSSKISLSREQSARIAVYDSSLSASPNVPFYNSALPSLAGGATSGSLPGASTFRDIAPPGSIESLPSPIIANAGFRPSLLTESTNSLIAPPNGPIMQPQNIFISPQQQQSFVDQVAQQAQIQQTAQLEQQLQHQAAVQLVQQQATAHQIVQQQAAQFAAVQVQQQAQQQRLAAAAAAAVVAAAVPTPTPSLNNAPNVVSIALLNPTTHSTPLNIVTQKFTSQLPQNVNVLSDAAVTTTPTDRDMVTIPKDVLLRLVEHNQSGSSTILPIQTTLGVHQKCLCTCLCGRYQTGKLIVDEPKPTRSDETFPHNRSTLEWLHHNSTVNINRTLSDEDENAMKSTWRSLFNSSSLLEEEMNSIKVDPDCCLMTSTDQDRLNELIFANGVWAELEPNSVDAARHEHGCPSKLGMVNMAEGAIRRMIKMVKRIEAFRSIEHHDQILILRNSCMEYIILRGAMSYDPEKNAWNGPTINSVYNFKMDTMKDTQDDLFESTIRFYSTFKEEWRTNEAVMLLLGMVVIFNPDFPNLHNRSIVERENQLYKKVLKRLLYSLCDEDAKRTNVEFMGLLDKTTNLKLLNIRAQRMLHEVDSSQMEPLLREMFDH</sequence>
<keyword evidence="6" id="KW-0805">Transcription regulation</keyword>